<keyword evidence="9" id="KW-1133">Transmembrane helix</keyword>
<dbReference type="InterPro" id="IPR005467">
    <property type="entry name" value="His_kinase_dom"/>
</dbReference>
<dbReference type="PANTHER" id="PTHR43065:SF10">
    <property type="entry name" value="PEROXIDE STRESS-ACTIVATED HISTIDINE KINASE MAK3"/>
    <property type="match status" value="1"/>
</dbReference>
<evidence type="ECO:0000256" key="4">
    <source>
        <dbReference type="ARBA" id="ARBA00022679"/>
    </source>
</evidence>
<feature type="domain" description="Histidine kinase" evidence="10">
    <location>
        <begin position="151"/>
        <end position="358"/>
    </location>
</feature>
<keyword evidence="6 11" id="KW-0418">Kinase</keyword>
<dbReference type="GO" id="GO:0000155">
    <property type="term" value="F:phosphorelay sensor kinase activity"/>
    <property type="evidence" value="ECO:0007669"/>
    <property type="project" value="InterPro"/>
</dbReference>
<dbReference type="CDD" id="cd00082">
    <property type="entry name" value="HisKA"/>
    <property type="match status" value="1"/>
</dbReference>
<feature type="transmembrane region" description="Helical" evidence="9">
    <location>
        <begin position="92"/>
        <end position="112"/>
    </location>
</feature>
<reference evidence="11" key="1">
    <citation type="journal article" date="2020" name="mSystems">
        <title>Genome- and Community-Level Interaction Insights into Carbon Utilization and Element Cycling Functions of Hydrothermarchaeota in Hydrothermal Sediment.</title>
        <authorList>
            <person name="Zhou Z."/>
            <person name="Liu Y."/>
            <person name="Xu W."/>
            <person name="Pan J."/>
            <person name="Luo Z.H."/>
            <person name="Li M."/>
        </authorList>
    </citation>
    <scope>NUCLEOTIDE SEQUENCE [LARGE SCALE GENOMIC DNA]</scope>
    <source>
        <strain evidence="11">SpSt-776</strain>
    </source>
</reference>
<dbReference type="Gene3D" id="1.10.287.130">
    <property type="match status" value="1"/>
</dbReference>
<dbReference type="CDD" id="cd00075">
    <property type="entry name" value="HATPase"/>
    <property type="match status" value="1"/>
</dbReference>
<dbReference type="SMART" id="SM00388">
    <property type="entry name" value="HisKA"/>
    <property type="match status" value="1"/>
</dbReference>
<organism evidence="11">
    <name type="scientific">Desulfobacca acetoxidans</name>
    <dbReference type="NCBI Taxonomy" id="60893"/>
    <lineage>
        <taxon>Bacteria</taxon>
        <taxon>Pseudomonadati</taxon>
        <taxon>Thermodesulfobacteriota</taxon>
        <taxon>Desulfobaccia</taxon>
        <taxon>Desulfobaccales</taxon>
        <taxon>Desulfobaccaceae</taxon>
        <taxon>Desulfobacca</taxon>
    </lineage>
</organism>
<dbReference type="PRINTS" id="PR00344">
    <property type="entry name" value="BCTRLSENSOR"/>
</dbReference>
<keyword evidence="3" id="KW-0597">Phosphoprotein</keyword>
<dbReference type="InterPro" id="IPR003661">
    <property type="entry name" value="HisK_dim/P_dom"/>
</dbReference>
<dbReference type="Pfam" id="PF02518">
    <property type="entry name" value="HATPase_c"/>
    <property type="match status" value="1"/>
</dbReference>
<evidence type="ECO:0000256" key="2">
    <source>
        <dbReference type="ARBA" id="ARBA00012438"/>
    </source>
</evidence>
<dbReference type="SUPFAM" id="SSF47384">
    <property type="entry name" value="Homodimeric domain of signal transducing histidine kinase"/>
    <property type="match status" value="1"/>
</dbReference>
<comment type="catalytic activity">
    <reaction evidence="1">
        <text>ATP + protein L-histidine = ADP + protein N-phospho-L-histidine.</text>
        <dbReference type="EC" id="2.7.13.3"/>
    </reaction>
</comment>
<dbReference type="InterPro" id="IPR036097">
    <property type="entry name" value="HisK_dim/P_sf"/>
</dbReference>
<accession>A0A7C3WRE0</accession>
<name>A0A7C3WRE0_9BACT</name>
<evidence type="ECO:0000256" key="8">
    <source>
        <dbReference type="ARBA" id="ARBA00023012"/>
    </source>
</evidence>
<evidence type="ECO:0000256" key="6">
    <source>
        <dbReference type="ARBA" id="ARBA00022777"/>
    </source>
</evidence>
<evidence type="ECO:0000256" key="5">
    <source>
        <dbReference type="ARBA" id="ARBA00022741"/>
    </source>
</evidence>
<evidence type="ECO:0000313" key="11">
    <source>
        <dbReference type="EMBL" id="HGB15236.1"/>
    </source>
</evidence>
<comment type="caution">
    <text evidence="11">The sequence shown here is derived from an EMBL/GenBank/DDBJ whole genome shotgun (WGS) entry which is preliminary data.</text>
</comment>
<keyword evidence="5" id="KW-0547">Nucleotide-binding</keyword>
<protein>
    <recommendedName>
        <fullName evidence="2">histidine kinase</fullName>
        <ecNumber evidence="2">2.7.13.3</ecNumber>
    </recommendedName>
</protein>
<keyword evidence="9" id="KW-0812">Transmembrane</keyword>
<dbReference type="PROSITE" id="PS50109">
    <property type="entry name" value="HIS_KIN"/>
    <property type="match status" value="1"/>
</dbReference>
<dbReference type="GO" id="GO:0005524">
    <property type="term" value="F:ATP binding"/>
    <property type="evidence" value="ECO:0007669"/>
    <property type="project" value="UniProtKB-KW"/>
</dbReference>
<sequence>MMSLPLFPIWAVDFTGSALVILLAVRSLAVAGRLKASDPENAHWLFLYSLTLALLIFALSRGIGHILQHILVFSGQGSVWQVLQPFSGGLNSISFVAITSVCLFFYYIQLLYRRMLANHRELETTSREILELNREMEALVIERTMSEMALGIADGIRNPLHIIGGFSHRLMKKTSVDDPAKHWASCIAQEAKRLEHMVERFEALAQKKEAFFAQVDLNQIVRDILKIIRDEFTKKGLELVTELHPNPIYARLNAHLLKVALAHLLRNAIEATSPGGRIRVATGRENRQALLIIQDSGRGMPPEVAAKVFEPFYTTKVGGTGLGMVFVRQIVDEHRGTIALDSQVGQGTTITIKIPLRFMEAPEIARPAWGTPHEP</sequence>
<evidence type="ECO:0000256" key="1">
    <source>
        <dbReference type="ARBA" id="ARBA00000085"/>
    </source>
</evidence>
<proteinExistence type="predicted"/>
<dbReference type="InterPro" id="IPR003594">
    <property type="entry name" value="HATPase_dom"/>
</dbReference>
<dbReference type="SMART" id="SM00387">
    <property type="entry name" value="HATPase_c"/>
    <property type="match status" value="1"/>
</dbReference>
<dbReference type="PANTHER" id="PTHR43065">
    <property type="entry name" value="SENSOR HISTIDINE KINASE"/>
    <property type="match status" value="1"/>
</dbReference>
<feature type="transmembrane region" description="Helical" evidence="9">
    <location>
        <begin position="6"/>
        <end position="25"/>
    </location>
</feature>
<evidence type="ECO:0000256" key="7">
    <source>
        <dbReference type="ARBA" id="ARBA00022840"/>
    </source>
</evidence>
<dbReference type="InterPro" id="IPR004358">
    <property type="entry name" value="Sig_transdc_His_kin-like_C"/>
</dbReference>
<evidence type="ECO:0000256" key="9">
    <source>
        <dbReference type="SAM" id="Phobius"/>
    </source>
</evidence>
<dbReference type="EMBL" id="DTHB01000053">
    <property type="protein sequence ID" value="HGB15236.1"/>
    <property type="molecule type" value="Genomic_DNA"/>
</dbReference>
<keyword evidence="7" id="KW-0067">ATP-binding</keyword>
<keyword evidence="4" id="KW-0808">Transferase</keyword>
<keyword evidence="9" id="KW-0472">Membrane</keyword>
<dbReference type="AlphaFoldDB" id="A0A7C3WRE0"/>
<evidence type="ECO:0000259" key="10">
    <source>
        <dbReference type="PROSITE" id="PS50109"/>
    </source>
</evidence>
<dbReference type="Gene3D" id="3.30.565.10">
    <property type="entry name" value="Histidine kinase-like ATPase, C-terminal domain"/>
    <property type="match status" value="1"/>
</dbReference>
<feature type="transmembrane region" description="Helical" evidence="9">
    <location>
        <begin position="45"/>
        <end position="72"/>
    </location>
</feature>
<evidence type="ECO:0000256" key="3">
    <source>
        <dbReference type="ARBA" id="ARBA00022553"/>
    </source>
</evidence>
<dbReference type="EC" id="2.7.13.3" evidence="2"/>
<keyword evidence="8" id="KW-0902">Two-component regulatory system</keyword>
<dbReference type="Pfam" id="PF00512">
    <property type="entry name" value="HisKA"/>
    <property type="match status" value="1"/>
</dbReference>
<dbReference type="InterPro" id="IPR036890">
    <property type="entry name" value="HATPase_C_sf"/>
</dbReference>
<gene>
    <name evidence="11" type="ORF">ENV62_08390</name>
</gene>
<dbReference type="SUPFAM" id="SSF55874">
    <property type="entry name" value="ATPase domain of HSP90 chaperone/DNA topoisomerase II/histidine kinase"/>
    <property type="match status" value="1"/>
</dbReference>